<dbReference type="GO" id="GO:0016787">
    <property type="term" value="F:hydrolase activity"/>
    <property type="evidence" value="ECO:0007669"/>
    <property type="project" value="UniProtKB-KW"/>
</dbReference>
<reference evidence="4" key="1">
    <citation type="journal article" date="2019" name="Int. J. Syst. Evol. Microbiol.">
        <title>The Global Catalogue of Microorganisms (GCM) 10K type strain sequencing project: providing services to taxonomists for standard genome sequencing and annotation.</title>
        <authorList>
            <consortium name="The Broad Institute Genomics Platform"/>
            <consortium name="The Broad Institute Genome Sequencing Center for Infectious Disease"/>
            <person name="Wu L."/>
            <person name="Ma J."/>
        </authorList>
    </citation>
    <scope>NUCLEOTIDE SEQUENCE [LARGE SCALE GENOMIC DNA]</scope>
    <source>
        <strain evidence="4">CCUG 39402</strain>
    </source>
</reference>
<dbReference type="Pfam" id="PF13279">
    <property type="entry name" value="4HBT_2"/>
    <property type="match status" value="1"/>
</dbReference>
<comment type="caution">
    <text evidence="3">The sequence shown here is derived from an EMBL/GenBank/DDBJ whole genome shotgun (WGS) entry which is preliminary data.</text>
</comment>
<dbReference type="CDD" id="cd00586">
    <property type="entry name" value="4HBT"/>
    <property type="match status" value="1"/>
</dbReference>
<keyword evidence="4" id="KW-1185">Reference proteome</keyword>
<dbReference type="PANTHER" id="PTHR31793">
    <property type="entry name" value="4-HYDROXYBENZOYL-COA THIOESTERASE FAMILY MEMBER"/>
    <property type="match status" value="1"/>
</dbReference>
<dbReference type="RefSeq" id="WP_371439610.1">
    <property type="nucleotide sequence ID" value="NZ_JBHSRS010000084.1"/>
</dbReference>
<dbReference type="EMBL" id="JBHSRS010000084">
    <property type="protein sequence ID" value="MFC6283837.1"/>
    <property type="molecule type" value="Genomic_DNA"/>
</dbReference>
<dbReference type="EC" id="3.1.2.-" evidence="3"/>
<comment type="similarity">
    <text evidence="1">Belongs to the 4-hydroxybenzoyl-CoA thioesterase family.</text>
</comment>
<dbReference type="PANTHER" id="PTHR31793:SF27">
    <property type="entry name" value="NOVEL THIOESTERASE SUPERFAMILY DOMAIN AND SAPOSIN A-TYPE DOMAIN CONTAINING PROTEIN (0610012H03RIK)"/>
    <property type="match status" value="1"/>
</dbReference>
<dbReference type="SUPFAM" id="SSF54637">
    <property type="entry name" value="Thioesterase/thiol ester dehydrase-isomerase"/>
    <property type="match status" value="1"/>
</dbReference>
<proteinExistence type="inferred from homology"/>
<dbReference type="InterPro" id="IPR050563">
    <property type="entry name" value="4-hydroxybenzoyl-CoA_TE"/>
</dbReference>
<name>A0ABW1U447_9BURK</name>
<dbReference type="Gene3D" id="3.10.129.10">
    <property type="entry name" value="Hotdog Thioesterase"/>
    <property type="match status" value="1"/>
</dbReference>
<gene>
    <name evidence="3" type="ORF">ACFQND_21630</name>
</gene>
<dbReference type="Proteomes" id="UP001596270">
    <property type="component" value="Unassembled WGS sequence"/>
</dbReference>
<organism evidence="3 4">
    <name type="scientific">Polaromonas aquatica</name>
    <dbReference type="NCBI Taxonomy" id="332657"/>
    <lineage>
        <taxon>Bacteria</taxon>
        <taxon>Pseudomonadati</taxon>
        <taxon>Pseudomonadota</taxon>
        <taxon>Betaproteobacteria</taxon>
        <taxon>Burkholderiales</taxon>
        <taxon>Comamonadaceae</taxon>
        <taxon>Polaromonas</taxon>
    </lineage>
</organism>
<sequence>MTSSARPQAEPRSSYKAFRNIGTRWSDNDLYGHVNNVVYYSWFDTAVNGLLIERGAIDIHSGGVIGLVIETQCNYFAPLAFPEAVVAGIRVAHIGSSSVRYEVGLFPADEGQTCAARGHFIHVYVDRSTRRPVALPPELLSVLETLK</sequence>
<protein>
    <submittedName>
        <fullName evidence="3">Acyl-CoA thioesterase</fullName>
        <ecNumber evidence="3">3.1.2.-</ecNumber>
    </submittedName>
</protein>
<accession>A0ABW1U447</accession>
<evidence type="ECO:0000313" key="4">
    <source>
        <dbReference type="Proteomes" id="UP001596270"/>
    </source>
</evidence>
<keyword evidence="2 3" id="KW-0378">Hydrolase</keyword>
<evidence type="ECO:0000313" key="3">
    <source>
        <dbReference type="EMBL" id="MFC6283837.1"/>
    </source>
</evidence>
<evidence type="ECO:0000256" key="2">
    <source>
        <dbReference type="ARBA" id="ARBA00022801"/>
    </source>
</evidence>
<evidence type="ECO:0000256" key="1">
    <source>
        <dbReference type="ARBA" id="ARBA00005953"/>
    </source>
</evidence>
<dbReference type="InterPro" id="IPR029069">
    <property type="entry name" value="HotDog_dom_sf"/>
</dbReference>